<evidence type="ECO:0000256" key="1">
    <source>
        <dbReference type="ARBA" id="ARBA00023015"/>
    </source>
</evidence>
<dbReference type="PANTHER" id="PTHR30055:SF234">
    <property type="entry name" value="HTH-TYPE TRANSCRIPTIONAL REGULATOR BETI"/>
    <property type="match status" value="1"/>
</dbReference>
<evidence type="ECO:0000256" key="4">
    <source>
        <dbReference type="PROSITE-ProRule" id="PRU00335"/>
    </source>
</evidence>
<dbReference type="InterPro" id="IPR036271">
    <property type="entry name" value="Tet_transcr_reg_TetR-rel_C_sf"/>
</dbReference>
<dbReference type="InterPro" id="IPR049445">
    <property type="entry name" value="TetR_SbtR-like_C"/>
</dbReference>
<dbReference type="InterPro" id="IPR050109">
    <property type="entry name" value="HTH-type_TetR-like_transc_reg"/>
</dbReference>
<keyword evidence="3" id="KW-0804">Transcription</keyword>
<dbReference type="SUPFAM" id="SSF46689">
    <property type="entry name" value="Homeodomain-like"/>
    <property type="match status" value="1"/>
</dbReference>
<sequence>MKSQTSLSDDLRADAARNRARVLEVARERLAAGDAELPMNTIARDAGVGVGTVYRHFPSREALLESLAMGGFERLVVEARKAADDDNPGAGLERLLRYGVRSQIEDVGLAAVLRSSGSARAETSRLRGDLLEAVGRLLERAREAGAIRPGIGADDIRRLSCGIVYAVRVGDGDLDEIERYADVLVDGIRPRS</sequence>
<dbReference type="Pfam" id="PF00440">
    <property type="entry name" value="TetR_N"/>
    <property type="match status" value="1"/>
</dbReference>
<proteinExistence type="predicted"/>
<evidence type="ECO:0000313" key="6">
    <source>
        <dbReference type="EMBL" id="CAA9453475.1"/>
    </source>
</evidence>
<feature type="domain" description="HTH tetR-type" evidence="5">
    <location>
        <begin position="16"/>
        <end position="75"/>
    </location>
</feature>
<dbReference type="InterPro" id="IPR009057">
    <property type="entry name" value="Homeodomain-like_sf"/>
</dbReference>
<gene>
    <name evidence="6" type="ORF">AVDCRST_MAG02-1222</name>
</gene>
<dbReference type="GO" id="GO:0003700">
    <property type="term" value="F:DNA-binding transcription factor activity"/>
    <property type="evidence" value="ECO:0007669"/>
    <property type="project" value="TreeGrafter"/>
</dbReference>
<name>A0A6J4QXB4_9ACTN</name>
<dbReference type="Gene3D" id="1.10.357.10">
    <property type="entry name" value="Tetracycline Repressor, domain 2"/>
    <property type="match status" value="1"/>
</dbReference>
<dbReference type="InterPro" id="IPR001647">
    <property type="entry name" value="HTH_TetR"/>
</dbReference>
<dbReference type="PROSITE" id="PS50977">
    <property type="entry name" value="HTH_TETR_2"/>
    <property type="match status" value="1"/>
</dbReference>
<dbReference type="GO" id="GO:0000976">
    <property type="term" value="F:transcription cis-regulatory region binding"/>
    <property type="evidence" value="ECO:0007669"/>
    <property type="project" value="TreeGrafter"/>
</dbReference>
<dbReference type="SUPFAM" id="SSF48498">
    <property type="entry name" value="Tetracyclin repressor-like, C-terminal domain"/>
    <property type="match status" value="1"/>
</dbReference>
<evidence type="ECO:0000259" key="5">
    <source>
        <dbReference type="PROSITE" id="PS50977"/>
    </source>
</evidence>
<reference evidence="6" key="1">
    <citation type="submission" date="2020-02" db="EMBL/GenBank/DDBJ databases">
        <authorList>
            <person name="Meier V. D."/>
        </authorList>
    </citation>
    <scope>NUCLEOTIDE SEQUENCE</scope>
    <source>
        <strain evidence="6">AVDCRST_MAG02</strain>
    </source>
</reference>
<evidence type="ECO:0000256" key="2">
    <source>
        <dbReference type="ARBA" id="ARBA00023125"/>
    </source>
</evidence>
<dbReference type="EMBL" id="CADCVH010000039">
    <property type="protein sequence ID" value="CAA9453475.1"/>
    <property type="molecule type" value="Genomic_DNA"/>
</dbReference>
<protein>
    <submittedName>
        <fullName evidence="6">Transcriptional regulator, AcrR family</fullName>
    </submittedName>
</protein>
<keyword evidence="1" id="KW-0805">Transcription regulation</keyword>
<dbReference type="PANTHER" id="PTHR30055">
    <property type="entry name" value="HTH-TYPE TRANSCRIPTIONAL REGULATOR RUTR"/>
    <property type="match status" value="1"/>
</dbReference>
<dbReference type="AlphaFoldDB" id="A0A6J4QXB4"/>
<organism evidence="6">
    <name type="scientific">uncultured Rubrobacteraceae bacterium</name>
    <dbReference type="NCBI Taxonomy" id="349277"/>
    <lineage>
        <taxon>Bacteria</taxon>
        <taxon>Bacillati</taxon>
        <taxon>Actinomycetota</taxon>
        <taxon>Rubrobacteria</taxon>
        <taxon>Rubrobacterales</taxon>
        <taxon>Rubrobacteraceae</taxon>
        <taxon>environmental samples</taxon>
    </lineage>
</organism>
<accession>A0A6J4QXB4</accession>
<keyword evidence="2 4" id="KW-0238">DNA-binding</keyword>
<dbReference type="Pfam" id="PF21597">
    <property type="entry name" value="TetR_C_43"/>
    <property type="match status" value="1"/>
</dbReference>
<evidence type="ECO:0000256" key="3">
    <source>
        <dbReference type="ARBA" id="ARBA00023163"/>
    </source>
</evidence>
<feature type="DNA-binding region" description="H-T-H motif" evidence="4">
    <location>
        <begin position="38"/>
        <end position="57"/>
    </location>
</feature>